<dbReference type="PANTHER" id="PTHR12831">
    <property type="entry name" value="TRANSCRIPTION INITIATION FACTOR IIH TFIIH , POLYPEPTIDE 3-RELATED"/>
    <property type="match status" value="1"/>
</dbReference>
<dbReference type="EMBL" id="BDGI01000042">
    <property type="protein sequence ID" value="GAV27671.1"/>
    <property type="molecule type" value="Genomic_DNA"/>
</dbReference>
<sequence length="389" mass="43311">MDAISDRAFTETAATTAQNIHKVIDETPSLLTVILDVHPLEWKKYMEQNENVEFRHVTSAMLVMLNSHLALNSGNEVSVYVANSFYHGAKRMFPVNEEVLAEESVAVKKEKDTNGSGIVGDNDADGDDNDGDDDDDDELIKVRPKTKTGGNKKKKSSLLKSRGVYGQFKAIDEKILDALDEMYKVEPDRLRQIISKEKNFVKGTMTGAISTALTAINKLQKSDDKLNMKARVMIISVSGDNTLPYVSMMNTIFAAQKMKVSLDVCKLGEKSIFLQQTSDATNGVYIDIKHPSGLIQYLSSALFIEPLLRPIVVLPTNTSVDFRASCFVSNKVVDIGYVCSVCLCILSMVPSDERCPTCFSKFEHKLITRMKRKPKVLPLEVKKKKKTPE</sequence>
<evidence type="ECO:0000256" key="5">
    <source>
        <dbReference type="ARBA" id="ARBA00022723"/>
    </source>
</evidence>
<dbReference type="InterPro" id="IPR004600">
    <property type="entry name" value="TFIIH_Tfb4/GTF2H3"/>
</dbReference>
<keyword evidence="8 14" id="KW-0862">Zinc</keyword>
<evidence type="ECO:0000256" key="12">
    <source>
        <dbReference type="ARBA" id="ARBA00023242"/>
    </source>
</evidence>
<keyword evidence="5 14" id="KW-0479">Metal-binding</keyword>
<keyword evidence="11 14" id="KW-0234">DNA repair</keyword>
<evidence type="ECO:0000256" key="10">
    <source>
        <dbReference type="ARBA" id="ARBA00023163"/>
    </source>
</evidence>
<evidence type="ECO:0000256" key="7">
    <source>
        <dbReference type="ARBA" id="ARBA00022771"/>
    </source>
</evidence>
<evidence type="ECO:0000256" key="11">
    <source>
        <dbReference type="ARBA" id="ARBA00023204"/>
    </source>
</evidence>
<gene>
    <name evidence="16" type="ORF">PMKS-001139</name>
</gene>
<evidence type="ECO:0000256" key="2">
    <source>
        <dbReference type="ARBA" id="ARBA00004123"/>
    </source>
</evidence>
<comment type="similarity">
    <text evidence="3 14">Belongs to the TFB4 family.</text>
</comment>
<comment type="caution">
    <text evidence="16">The sequence shown here is derived from an EMBL/GenBank/DDBJ whole genome shotgun (WGS) entry which is preliminary data.</text>
</comment>
<keyword evidence="6 14" id="KW-0227">DNA damage</keyword>
<evidence type="ECO:0000256" key="8">
    <source>
        <dbReference type="ARBA" id="ARBA00022833"/>
    </source>
</evidence>
<dbReference type="Gene3D" id="3.40.50.410">
    <property type="entry name" value="von Willebrand factor, type A domain"/>
    <property type="match status" value="1"/>
</dbReference>
<organism evidence="16 17">
    <name type="scientific">Pichia membranifaciens</name>
    <dbReference type="NCBI Taxonomy" id="4926"/>
    <lineage>
        <taxon>Eukaryota</taxon>
        <taxon>Fungi</taxon>
        <taxon>Dikarya</taxon>
        <taxon>Ascomycota</taxon>
        <taxon>Saccharomycotina</taxon>
        <taxon>Pichiomycetes</taxon>
        <taxon>Pichiales</taxon>
        <taxon>Pichiaceae</taxon>
        <taxon>Pichia</taxon>
    </lineage>
</organism>
<keyword evidence="17" id="KW-1185">Reference proteome</keyword>
<keyword evidence="10 14" id="KW-0804">Transcription</keyword>
<comment type="subunit">
    <text evidence="14">Component of the 7-subunit TFIIH core complex composed of XPB/SSL2, XPD/RAD3, SSL1, TFB1, TFB2, TFB4 and TFB5, which is active in NER. The core complex associates with the 3-subunit CTD-kinase module TFIIK composed of CCL1, KIN28 and TFB3 to form the 10-subunit holoenzyme (holo-TFIIH) active in transcription.</text>
</comment>
<feature type="compositionally biased region" description="Acidic residues" evidence="15">
    <location>
        <begin position="122"/>
        <end position="138"/>
    </location>
</feature>
<keyword evidence="7 14" id="KW-0863">Zinc-finger</keyword>
<evidence type="ECO:0000256" key="13">
    <source>
        <dbReference type="ARBA" id="ARBA00033341"/>
    </source>
</evidence>
<proteinExistence type="inferred from homology"/>
<protein>
    <recommendedName>
        <fullName evidence="4 14">General transcription and DNA repair factor IIH subunit TFB4</fullName>
        <shortName evidence="14">TFIIH subunit TFB4</shortName>
    </recommendedName>
    <alternativeName>
        <fullName evidence="13 14">RNA polymerase II transcription factor B subunit 4</fullName>
    </alternativeName>
</protein>
<dbReference type="GO" id="GO:0006289">
    <property type="term" value="P:nucleotide-excision repair"/>
    <property type="evidence" value="ECO:0007669"/>
    <property type="project" value="UniProtKB-UniRule"/>
</dbReference>
<evidence type="ECO:0000256" key="3">
    <source>
        <dbReference type="ARBA" id="ARBA00005273"/>
    </source>
</evidence>
<accession>A0A1Q2YDU0</accession>
<dbReference type="PANTHER" id="PTHR12831:SF0">
    <property type="entry name" value="GENERAL TRANSCRIPTION FACTOR IIH SUBUNIT 3"/>
    <property type="match status" value="1"/>
</dbReference>
<dbReference type="InterPro" id="IPR036465">
    <property type="entry name" value="vWFA_dom_sf"/>
</dbReference>
<name>A0A1Q2YDU0_9ASCO</name>
<evidence type="ECO:0000256" key="1">
    <source>
        <dbReference type="ARBA" id="ARBA00002817"/>
    </source>
</evidence>
<dbReference type="AlphaFoldDB" id="A0A1Q2YDU0"/>
<dbReference type="GO" id="GO:0005675">
    <property type="term" value="C:transcription factor TFIIH holo complex"/>
    <property type="evidence" value="ECO:0007669"/>
    <property type="project" value="UniProtKB-UniRule"/>
</dbReference>
<evidence type="ECO:0000256" key="14">
    <source>
        <dbReference type="RuleBase" id="RU368090"/>
    </source>
</evidence>
<dbReference type="GO" id="GO:0008270">
    <property type="term" value="F:zinc ion binding"/>
    <property type="evidence" value="ECO:0007669"/>
    <property type="project" value="UniProtKB-KW"/>
</dbReference>
<dbReference type="Pfam" id="PF03850">
    <property type="entry name" value="Tfb4"/>
    <property type="match status" value="1"/>
</dbReference>
<dbReference type="GO" id="GO:0000439">
    <property type="term" value="C:transcription factor TFIIH core complex"/>
    <property type="evidence" value="ECO:0007669"/>
    <property type="project" value="UniProtKB-UniRule"/>
</dbReference>
<evidence type="ECO:0000313" key="16">
    <source>
        <dbReference type="EMBL" id="GAV27671.1"/>
    </source>
</evidence>
<evidence type="ECO:0000256" key="15">
    <source>
        <dbReference type="SAM" id="MobiDB-lite"/>
    </source>
</evidence>
<dbReference type="GO" id="GO:0006355">
    <property type="term" value="P:regulation of DNA-templated transcription"/>
    <property type="evidence" value="ECO:0007669"/>
    <property type="project" value="InterPro"/>
</dbReference>
<evidence type="ECO:0000313" key="17">
    <source>
        <dbReference type="Proteomes" id="UP000186136"/>
    </source>
</evidence>
<reference evidence="16 17" key="1">
    <citation type="submission" date="2016-08" db="EMBL/GenBank/DDBJ databases">
        <title>Whole genome shotgun sequence of Pichia membranifaciens KS47-1.</title>
        <authorList>
            <person name="Konishi M."/>
            <person name="Ishida M."/>
            <person name="Arakawa T."/>
            <person name="Kato Y."/>
            <person name="Horiuchi J."/>
        </authorList>
    </citation>
    <scope>NUCLEOTIDE SEQUENCE [LARGE SCALE GENOMIC DNA]</scope>
    <source>
        <strain evidence="16 17">KS47-1</strain>
    </source>
</reference>
<evidence type="ECO:0000256" key="4">
    <source>
        <dbReference type="ARBA" id="ARBA00021280"/>
    </source>
</evidence>
<feature type="region of interest" description="Disordered" evidence="15">
    <location>
        <begin position="111"/>
        <end position="156"/>
    </location>
</feature>
<comment type="subcellular location">
    <subcellularLocation>
        <location evidence="2 14">Nucleus</location>
    </subcellularLocation>
</comment>
<dbReference type="OrthoDB" id="17307at2759"/>
<dbReference type="Proteomes" id="UP000186136">
    <property type="component" value="Unassembled WGS sequence"/>
</dbReference>
<evidence type="ECO:0000256" key="6">
    <source>
        <dbReference type="ARBA" id="ARBA00022763"/>
    </source>
</evidence>
<comment type="function">
    <text evidence="1 14">Component of the general transcription and DNA repair factor IIH (TFIIH) core complex, which is involved in general and transcription-coupled nucleotide excision repair (NER) of damaged DNA and, when complexed to TFIIK, in RNA transcription by RNA polymerase II. In NER, TFIIH acts by opening DNA around the lesion to allow the excision of the damaged oligonucleotide and its replacement by a new DNA fragment. In transcription, TFIIH has an essential role in transcription initiation. When the pre-initiation complex (PIC) has been established, TFIIH is required for promoter opening and promoter escape. Phosphorylation of the C-terminal tail (CTD) of the largest subunit of RNA polymerase II by the kinase module TFIIK controls the initiation of transcription.</text>
</comment>
<feature type="compositionally biased region" description="Basic residues" evidence="15">
    <location>
        <begin position="142"/>
        <end position="156"/>
    </location>
</feature>
<evidence type="ECO:0000256" key="9">
    <source>
        <dbReference type="ARBA" id="ARBA00023015"/>
    </source>
</evidence>
<keyword evidence="12 14" id="KW-0539">Nucleus</keyword>
<keyword evidence="9 14" id="KW-0805">Transcription regulation</keyword>